<dbReference type="InterPro" id="IPR008969">
    <property type="entry name" value="CarboxyPept-like_regulatory"/>
</dbReference>
<organism evidence="10 11">
    <name type="scientific">Sphingobacterium kitahiroshimense</name>
    <dbReference type="NCBI Taxonomy" id="470446"/>
    <lineage>
        <taxon>Bacteria</taxon>
        <taxon>Pseudomonadati</taxon>
        <taxon>Bacteroidota</taxon>
        <taxon>Sphingobacteriia</taxon>
        <taxon>Sphingobacteriales</taxon>
        <taxon>Sphingobacteriaceae</taxon>
        <taxon>Sphingobacterium</taxon>
    </lineage>
</organism>
<evidence type="ECO:0000256" key="8">
    <source>
        <dbReference type="SAM" id="SignalP"/>
    </source>
</evidence>
<dbReference type="Pfam" id="PF07715">
    <property type="entry name" value="Plug"/>
    <property type="match status" value="1"/>
</dbReference>
<feature type="chain" id="PRO_5046160197" evidence="8">
    <location>
        <begin position="27"/>
        <end position="1115"/>
    </location>
</feature>
<dbReference type="Gene3D" id="2.40.170.20">
    <property type="entry name" value="TonB-dependent receptor, beta-barrel domain"/>
    <property type="match status" value="1"/>
</dbReference>
<evidence type="ECO:0000256" key="1">
    <source>
        <dbReference type="ARBA" id="ARBA00004571"/>
    </source>
</evidence>
<keyword evidence="6 7" id="KW-0998">Cell outer membrane</keyword>
<keyword evidence="8" id="KW-0732">Signal</keyword>
<keyword evidence="11" id="KW-1185">Reference proteome</keyword>
<dbReference type="Pfam" id="PF13715">
    <property type="entry name" value="CarbopepD_reg_2"/>
    <property type="match status" value="1"/>
</dbReference>
<gene>
    <name evidence="10" type="ORF">ABE541_03340</name>
</gene>
<protein>
    <submittedName>
        <fullName evidence="10">SusC/RagA family TonB-linked outer membrane protein</fullName>
    </submittedName>
</protein>
<dbReference type="InterPro" id="IPR036942">
    <property type="entry name" value="Beta-barrel_TonB_sf"/>
</dbReference>
<proteinExistence type="inferred from homology"/>
<comment type="subcellular location">
    <subcellularLocation>
        <location evidence="1 7">Cell outer membrane</location>
        <topology evidence="1 7">Multi-pass membrane protein</topology>
    </subcellularLocation>
</comment>
<feature type="domain" description="TonB-dependent receptor plug" evidence="9">
    <location>
        <begin position="211"/>
        <end position="311"/>
    </location>
</feature>
<feature type="signal peptide" evidence="8">
    <location>
        <begin position="1"/>
        <end position="26"/>
    </location>
</feature>
<sequence>MKKTNYYFKIMGTGILLQALALQVMASHAMQEEGIGSVITRVEKKLNIKFGYDASISNQQVRENSDLSKVNKSNIATFIQTISNGELSVNKIDDKMYVITKNGALKGVQNNLITASTQQSDTKGKVIDQETGLPLTGVTIRILGTTHATSTDNTGAFSLKVTDPNAVVQISYIGYGTVEIPLSQISLIRLQKTSSELQEVVVTALGIKRDKKSLGYATQNIGGEELSKVKGVDIGTTLTGRISGVRVLNSTEFNTTPAIQVRGLNPILVIDGVLYENMTLRDIPTDNIADMNVLKGAAAAALYGERGSGGAIMITTKKGLKEQGAEINVNSNNMFFSGFLKLPEVQHSYSSGEGGKFNNNDYVWGDKMDIGKIYSQWNPMTKQMEDQPLTSRGKDNFRNFLVPSFISNNSLSFTNQGENGSVRTSISHIYNKGQYPNQQLNLTNISVTGTTKLSNKVDLETNLGYNRNSSSSNFGSGYNNQGYIYNILVWTGAEYDLRDYQDYWLVKDQSQNWMYKGWYDNPYLTAYEKTTPELINKINAAVTLNYKVNDWGKVIVRSGYDYYGKERTQQNPMGIYGTRGGFEGFGGFHNKGKFQNAQYNGFSSNSDIIFTAKKTWGDFGLDGMAGGSVYYKLDKTSNSSTVNGLSIPGYYSLRNSIDPISTVQSRSELMTNALYGRLALSWRNALFIEATGRNDWSSTLPEENRSYFYPSLSASASLTDLIDFKLSWLDQFKVRGAWVVTKKTPNPYDVRQAFSISNNVWDGYPTASYPNSIKDYAISPTQNDSYEFGFDFAVLENRVFGNYTRYYRLEHNKMLNASISNMTGFERRLINTKEEIMTKGHEITVGGTPIKNTDFQWDIIGNLSQNMNYFHKLDPQYSADALYVKKGLRTDYIVSSDWERSPNGEIVHNSSGMPISGKYAGQLIGYTAPKWFWGLSNQFRYKDFQLSLSIDGRIKGMSYSGTNARLWQTGAHPDSDNEYRYEEVVNGNKTYIAPGVKIVSGSVTYDKYGQAVEDTRVFAPNDKVVSYESYWKSAYSGRRNYWDETFIKLRELSLSYAVPTAFASKMKAKKASIGITGQNLFLWTKEYKYADPDVGSEDLSSPSLRYIGFNINLTF</sequence>
<keyword evidence="2 7" id="KW-0813">Transport</keyword>
<evidence type="ECO:0000256" key="7">
    <source>
        <dbReference type="PROSITE-ProRule" id="PRU01360"/>
    </source>
</evidence>
<dbReference type="NCBIfam" id="TIGR04056">
    <property type="entry name" value="OMP_RagA_SusC"/>
    <property type="match status" value="1"/>
</dbReference>
<dbReference type="RefSeq" id="WP_346580589.1">
    <property type="nucleotide sequence ID" value="NZ_JBDJLH010000001.1"/>
</dbReference>
<dbReference type="InterPro" id="IPR023996">
    <property type="entry name" value="TonB-dep_OMP_SusC/RagA"/>
</dbReference>
<name>A0ABV0BP51_9SPHI</name>
<dbReference type="InterPro" id="IPR039426">
    <property type="entry name" value="TonB-dep_rcpt-like"/>
</dbReference>
<dbReference type="InterPro" id="IPR037066">
    <property type="entry name" value="Plug_dom_sf"/>
</dbReference>
<dbReference type="EMBL" id="JBDJNQ010000001">
    <property type="protein sequence ID" value="MEN5376287.1"/>
    <property type="molecule type" value="Genomic_DNA"/>
</dbReference>
<dbReference type="Gene3D" id="2.60.40.1120">
    <property type="entry name" value="Carboxypeptidase-like, regulatory domain"/>
    <property type="match status" value="1"/>
</dbReference>
<evidence type="ECO:0000313" key="10">
    <source>
        <dbReference type="EMBL" id="MEN5376287.1"/>
    </source>
</evidence>
<dbReference type="SUPFAM" id="SSF56935">
    <property type="entry name" value="Porins"/>
    <property type="match status" value="1"/>
</dbReference>
<keyword evidence="5 7" id="KW-0472">Membrane</keyword>
<reference evidence="10 11" key="1">
    <citation type="submission" date="2024-04" db="EMBL/GenBank/DDBJ databases">
        <title>WGS of bacteria from Torrens River.</title>
        <authorList>
            <person name="Wyrsch E.R."/>
            <person name="Drigo B."/>
        </authorList>
    </citation>
    <scope>NUCLEOTIDE SEQUENCE [LARGE SCALE GENOMIC DNA]</scope>
    <source>
        <strain evidence="10 11">TWI391</strain>
    </source>
</reference>
<dbReference type="SUPFAM" id="SSF49464">
    <property type="entry name" value="Carboxypeptidase regulatory domain-like"/>
    <property type="match status" value="1"/>
</dbReference>
<evidence type="ECO:0000256" key="5">
    <source>
        <dbReference type="ARBA" id="ARBA00023136"/>
    </source>
</evidence>
<evidence type="ECO:0000256" key="2">
    <source>
        <dbReference type="ARBA" id="ARBA00022448"/>
    </source>
</evidence>
<dbReference type="Gene3D" id="2.170.130.10">
    <property type="entry name" value="TonB-dependent receptor, plug domain"/>
    <property type="match status" value="1"/>
</dbReference>
<evidence type="ECO:0000256" key="6">
    <source>
        <dbReference type="ARBA" id="ARBA00023237"/>
    </source>
</evidence>
<comment type="similarity">
    <text evidence="7">Belongs to the TonB-dependent receptor family.</text>
</comment>
<comment type="caution">
    <text evidence="10">The sequence shown here is derived from an EMBL/GenBank/DDBJ whole genome shotgun (WGS) entry which is preliminary data.</text>
</comment>
<evidence type="ECO:0000256" key="3">
    <source>
        <dbReference type="ARBA" id="ARBA00022452"/>
    </source>
</evidence>
<dbReference type="InterPro" id="IPR012910">
    <property type="entry name" value="Plug_dom"/>
</dbReference>
<dbReference type="PROSITE" id="PS52016">
    <property type="entry name" value="TONB_DEPENDENT_REC_3"/>
    <property type="match status" value="1"/>
</dbReference>
<accession>A0ABV0BP51</accession>
<evidence type="ECO:0000259" key="9">
    <source>
        <dbReference type="Pfam" id="PF07715"/>
    </source>
</evidence>
<dbReference type="Proteomes" id="UP001409291">
    <property type="component" value="Unassembled WGS sequence"/>
</dbReference>
<evidence type="ECO:0000256" key="4">
    <source>
        <dbReference type="ARBA" id="ARBA00022692"/>
    </source>
</evidence>
<keyword evidence="3 7" id="KW-1134">Transmembrane beta strand</keyword>
<keyword evidence="4 7" id="KW-0812">Transmembrane</keyword>
<evidence type="ECO:0000313" key="11">
    <source>
        <dbReference type="Proteomes" id="UP001409291"/>
    </source>
</evidence>